<dbReference type="Pfam" id="PF07980">
    <property type="entry name" value="SusD_RagB"/>
    <property type="match status" value="1"/>
</dbReference>
<dbReference type="InterPro" id="IPR033985">
    <property type="entry name" value="SusD-like_N"/>
</dbReference>
<organism evidence="8 9">
    <name type="scientific">Sphingobacterium deserti</name>
    <dbReference type="NCBI Taxonomy" id="1229276"/>
    <lineage>
        <taxon>Bacteria</taxon>
        <taxon>Pseudomonadati</taxon>
        <taxon>Bacteroidota</taxon>
        <taxon>Sphingobacteriia</taxon>
        <taxon>Sphingobacteriales</taxon>
        <taxon>Sphingobacteriaceae</taxon>
        <taxon>Sphingobacterium</taxon>
    </lineage>
</organism>
<dbReference type="PROSITE" id="PS51257">
    <property type="entry name" value="PROKAR_LIPOPROTEIN"/>
    <property type="match status" value="1"/>
</dbReference>
<dbReference type="SUPFAM" id="SSF48452">
    <property type="entry name" value="TPR-like"/>
    <property type="match status" value="1"/>
</dbReference>
<protein>
    <submittedName>
        <fullName evidence="8">RagB/SusD domain protein</fullName>
    </submittedName>
</protein>
<keyword evidence="3" id="KW-0732">Signal</keyword>
<dbReference type="Pfam" id="PF14322">
    <property type="entry name" value="SusD-like_3"/>
    <property type="match status" value="1"/>
</dbReference>
<comment type="similarity">
    <text evidence="2">Belongs to the SusD family.</text>
</comment>
<evidence type="ECO:0000256" key="2">
    <source>
        <dbReference type="ARBA" id="ARBA00006275"/>
    </source>
</evidence>
<proteinExistence type="inferred from homology"/>
<dbReference type="InterPro" id="IPR011990">
    <property type="entry name" value="TPR-like_helical_dom_sf"/>
</dbReference>
<evidence type="ECO:0000313" key="8">
    <source>
        <dbReference type="EMBL" id="KGE15622.1"/>
    </source>
</evidence>
<dbReference type="CDD" id="cd08977">
    <property type="entry name" value="SusD"/>
    <property type="match status" value="1"/>
</dbReference>
<reference evidence="9" key="1">
    <citation type="submission" date="2014-04" db="EMBL/GenBank/DDBJ databases">
        <title>Whole-Genome optical mapping and complete genome sequence of Sphingobacterium deserti sp. nov., a new spaces isolated from desert in the west of China.</title>
        <authorList>
            <person name="Teng C."/>
            <person name="Zhou Z."/>
            <person name="Li X."/>
            <person name="Chen M."/>
            <person name="Lin M."/>
            <person name="Wang L."/>
            <person name="Su S."/>
            <person name="Zhang C."/>
            <person name="Zhang W."/>
        </authorList>
    </citation>
    <scope>NUCLEOTIDE SEQUENCE [LARGE SCALE GENOMIC DNA]</scope>
    <source>
        <strain evidence="9">ACCC05744</strain>
    </source>
</reference>
<gene>
    <name evidence="8" type="ORF">DI53_0726</name>
</gene>
<comment type="caution">
    <text evidence="8">The sequence shown here is derived from an EMBL/GenBank/DDBJ whole genome shotgun (WGS) entry which is preliminary data.</text>
</comment>
<dbReference type="EMBL" id="JJMU01000010">
    <property type="protein sequence ID" value="KGE15622.1"/>
    <property type="molecule type" value="Genomic_DNA"/>
</dbReference>
<evidence type="ECO:0000256" key="3">
    <source>
        <dbReference type="ARBA" id="ARBA00022729"/>
    </source>
</evidence>
<dbReference type="RefSeq" id="WP_037495383.1">
    <property type="nucleotide sequence ID" value="NZ_JJMU01000010.1"/>
</dbReference>
<dbReference type="Proteomes" id="UP000031802">
    <property type="component" value="Unassembled WGS sequence"/>
</dbReference>
<evidence type="ECO:0000256" key="5">
    <source>
        <dbReference type="ARBA" id="ARBA00023237"/>
    </source>
</evidence>
<feature type="domain" description="SusD-like N-terminal" evidence="7">
    <location>
        <begin position="79"/>
        <end position="217"/>
    </location>
</feature>
<dbReference type="OrthoDB" id="5694214at2"/>
<name>A0A0B8T2P1_9SPHI</name>
<sequence>MNYLIKTSIAIIVIFLMGCVKLEERPEGNVVPENFYRTTGDFEGAIVGLFRPLYGGYNGFDFDYPFIAGCGAEDIHTVVGRWRFMESLTATASQFDEITTPLWRGAYGSINNANIILSNLPHAEGITAEKMADFEGQARFMRAFSYFNLVRWFGEVPIITAENRTIADEVGQSGIQQIYDLIVDDLVDAESKLPVAFIEKGRPTRGAAKALLAKVYLTMAGWPLNQTEKYALARDKSKEVIDMGVYSLEPDFGSLWLVANKASNREFIFALYGTSTNGTVSASHLHLSTRQWDGGENGWGDFQSDKRFFEQFPAGRRKEASFYTVSLNGLRWEDSNYGQPYIAKYRDGGAPCGPNEVCNGENGDGFLPILRYADVLLMYAEAANMSEGSPSADALAAINQVRRRALGENSNTQPNTSADLSGSLSREEFDKAVLDERNWELAFEQNRWFDLVRRDLLAQKLGAPEWYPSGQFRKLLPKPTTEILLIKNNGLVQNEGY</sequence>
<dbReference type="PATRIC" id="fig|1229276.3.peg.749"/>
<dbReference type="InterPro" id="IPR012944">
    <property type="entry name" value="SusD_RagB_dom"/>
</dbReference>
<evidence type="ECO:0000259" key="7">
    <source>
        <dbReference type="Pfam" id="PF14322"/>
    </source>
</evidence>
<feature type="domain" description="RagB/SusD" evidence="6">
    <location>
        <begin position="333"/>
        <end position="463"/>
    </location>
</feature>
<dbReference type="GO" id="GO:0009279">
    <property type="term" value="C:cell outer membrane"/>
    <property type="evidence" value="ECO:0007669"/>
    <property type="project" value="UniProtKB-SubCell"/>
</dbReference>
<keyword evidence="9" id="KW-1185">Reference proteome</keyword>
<dbReference type="Gene3D" id="1.25.40.390">
    <property type="match status" value="1"/>
</dbReference>
<evidence type="ECO:0000259" key="6">
    <source>
        <dbReference type="Pfam" id="PF07980"/>
    </source>
</evidence>
<evidence type="ECO:0000256" key="1">
    <source>
        <dbReference type="ARBA" id="ARBA00004442"/>
    </source>
</evidence>
<dbReference type="eggNOG" id="COG0702">
    <property type="taxonomic scope" value="Bacteria"/>
</dbReference>
<dbReference type="AlphaFoldDB" id="A0A0B8T2P1"/>
<evidence type="ECO:0000313" key="9">
    <source>
        <dbReference type="Proteomes" id="UP000031802"/>
    </source>
</evidence>
<reference evidence="8 9" key="2">
    <citation type="journal article" date="2015" name="PLoS ONE">
        <title>Whole-Genome Optical Mapping and Finished Genome Sequence of Sphingobacterium deserti sp. nov., a New Species Isolated from the Western Desert of China.</title>
        <authorList>
            <person name="Teng C."/>
            <person name="Zhou Z."/>
            <person name="Molnar I."/>
            <person name="Li X."/>
            <person name="Tang R."/>
            <person name="Chen M."/>
            <person name="Wang L."/>
            <person name="Su S."/>
            <person name="Zhang W."/>
            <person name="Lin M."/>
        </authorList>
    </citation>
    <scope>NUCLEOTIDE SEQUENCE [LARGE SCALE GENOMIC DNA]</scope>
    <source>
        <strain evidence="9">ACCC05744</strain>
    </source>
</reference>
<evidence type="ECO:0000256" key="4">
    <source>
        <dbReference type="ARBA" id="ARBA00023136"/>
    </source>
</evidence>
<keyword evidence="4" id="KW-0472">Membrane</keyword>
<comment type="subcellular location">
    <subcellularLocation>
        <location evidence="1">Cell outer membrane</location>
    </subcellularLocation>
</comment>
<accession>A0A0B8T2P1</accession>
<dbReference type="STRING" id="1229276.DI53_0726"/>
<keyword evidence="5" id="KW-0998">Cell outer membrane</keyword>